<dbReference type="FunFam" id="3.30.1490.100:FF:000004">
    <property type="entry name" value="DNA polymerase IV"/>
    <property type="match status" value="1"/>
</dbReference>
<evidence type="ECO:0000256" key="2">
    <source>
        <dbReference type="ARBA" id="ARBA00012417"/>
    </source>
</evidence>
<organism>
    <name type="scientific">Serpula lacrymans var. lacrymans (strain S7.9)</name>
    <name type="common">Dry rot fungus</name>
    <dbReference type="NCBI Taxonomy" id="578457"/>
    <lineage>
        <taxon>Eukaryota</taxon>
        <taxon>Fungi</taxon>
        <taxon>Dikarya</taxon>
        <taxon>Basidiomycota</taxon>
        <taxon>Agaricomycotina</taxon>
        <taxon>Agaricomycetes</taxon>
        <taxon>Agaricomycetidae</taxon>
        <taxon>Boletales</taxon>
        <taxon>Coniophorineae</taxon>
        <taxon>Serpulaceae</taxon>
        <taxon>Serpula</taxon>
    </lineage>
</organism>
<evidence type="ECO:0000256" key="4">
    <source>
        <dbReference type="ARBA" id="ARBA00022679"/>
    </source>
</evidence>
<dbReference type="GeneID" id="18814843"/>
<dbReference type="EC" id="2.7.7.7" evidence="2"/>
<dbReference type="InterPro" id="IPR024728">
    <property type="entry name" value="PolY_HhH_motif"/>
</dbReference>
<dbReference type="GO" id="GO:0042276">
    <property type="term" value="P:error-prone translesion synthesis"/>
    <property type="evidence" value="ECO:0007669"/>
    <property type="project" value="TreeGrafter"/>
</dbReference>
<evidence type="ECO:0000256" key="13">
    <source>
        <dbReference type="SAM" id="MobiDB-lite"/>
    </source>
</evidence>
<evidence type="ECO:0000256" key="9">
    <source>
        <dbReference type="ARBA" id="ARBA00022842"/>
    </source>
</evidence>
<dbReference type="SUPFAM" id="SSF100879">
    <property type="entry name" value="Lesion bypass DNA polymerase (Y-family), little finger domain"/>
    <property type="match status" value="1"/>
</dbReference>
<dbReference type="GO" id="GO:0070987">
    <property type="term" value="P:error-free translesion synthesis"/>
    <property type="evidence" value="ECO:0007669"/>
    <property type="project" value="UniProtKB-ARBA"/>
</dbReference>
<dbReference type="GO" id="GO:0006260">
    <property type="term" value="P:DNA replication"/>
    <property type="evidence" value="ECO:0007669"/>
    <property type="project" value="UniProtKB-KW"/>
</dbReference>
<evidence type="ECO:0000256" key="11">
    <source>
        <dbReference type="ARBA" id="ARBA00023204"/>
    </source>
</evidence>
<dbReference type="Gene3D" id="3.30.1490.100">
    <property type="entry name" value="DNA polymerase, Y-family, little finger domain"/>
    <property type="match status" value="1"/>
</dbReference>
<feature type="region of interest" description="Disordered" evidence="13">
    <location>
        <begin position="693"/>
        <end position="825"/>
    </location>
</feature>
<proteinExistence type="inferred from homology"/>
<protein>
    <recommendedName>
        <fullName evidence="3">DNA polymerase kappa</fullName>
        <ecNumber evidence="2">2.7.7.7</ecNumber>
    </recommendedName>
</protein>
<dbReference type="Gene3D" id="3.30.160.60">
    <property type="entry name" value="Classic Zinc Finger"/>
    <property type="match status" value="1"/>
</dbReference>
<dbReference type="PANTHER" id="PTHR11076:SF33">
    <property type="entry name" value="DNA POLYMERASE KAPPA"/>
    <property type="match status" value="1"/>
</dbReference>
<dbReference type="CDD" id="cd03586">
    <property type="entry name" value="PolY_Pol_IV_kappa"/>
    <property type="match status" value="1"/>
</dbReference>
<dbReference type="FunFam" id="3.40.1170.60:FF:000012">
    <property type="entry name" value="Putative DNA-directed polymerase kappa"/>
    <property type="match status" value="1"/>
</dbReference>
<keyword evidence="8" id="KW-0227">DNA damage</keyword>
<dbReference type="InterPro" id="IPR050116">
    <property type="entry name" value="DNA_polymerase-Y"/>
</dbReference>
<evidence type="ECO:0000256" key="10">
    <source>
        <dbReference type="ARBA" id="ARBA00022932"/>
    </source>
</evidence>
<evidence type="ECO:0000256" key="12">
    <source>
        <dbReference type="ARBA" id="ARBA00049244"/>
    </source>
</evidence>
<dbReference type="InterPro" id="IPR043128">
    <property type="entry name" value="Rev_trsase/Diguanyl_cyclase"/>
</dbReference>
<dbReference type="PANTHER" id="PTHR11076">
    <property type="entry name" value="DNA REPAIR POLYMERASE UMUC / TRANSFERASE FAMILY MEMBER"/>
    <property type="match status" value="1"/>
</dbReference>
<feature type="compositionally biased region" description="Polar residues" evidence="13">
    <location>
        <begin position="49"/>
        <end position="65"/>
    </location>
</feature>
<feature type="compositionally biased region" description="Basic and acidic residues" evidence="13">
    <location>
        <begin position="710"/>
        <end position="728"/>
    </location>
</feature>
<keyword evidence="6" id="KW-0235">DNA replication</keyword>
<keyword evidence="9" id="KW-0460">Magnesium</keyword>
<dbReference type="GO" id="GO:0046872">
    <property type="term" value="F:metal ion binding"/>
    <property type="evidence" value="ECO:0007669"/>
    <property type="project" value="UniProtKB-KW"/>
</dbReference>
<keyword evidence="5" id="KW-0548">Nucleotidyltransferase</keyword>
<dbReference type="GO" id="GO:0003887">
    <property type="term" value="F:DNA-directed DNA polymerase activity"/>
    <property type="evidence" value="ECO:0007669"/>
    <property type="project" value="UniProtKB-KW"/>
</dbReference>
<dbReference type="GO" id="GO:0006281">
    <property type="term" value="P:DNA repair"/>
    <property type="evidence" value="ECO:0007669"/>
    <property type="project" value="UniProtKB-KW"/>
</dbReference>
<dbReference type="InterPro" id="IPR017961">
    <property type="entry name" value="DNA_pol_Y-fam_little_finger"/>
</dbReference>
<dbReference type="FunFam" id="3.30.70.270:FF:000014">
    <property type="entry name" value="DNA polymerase kappa subunit"/>
    <property type="match status" value="1"/>
</dbReference>
<evidence type="ECO:0000256" key="1">
    <source>
        <dbReference type="ARBA" id="ARBA00010945"/>
    </source>
</evidence>
<dbReference type="Gene3D" id="3.30.70.270">
    <property type="match status" value="1"/>
</dbReference>
<dbReference type="Proteomes" id="UP000008064">
    <property type="component" value="Unassembled WGS sequence"/>
</dbReference>
<feature type="domain" description="UmuC" evidence="14">
    <location>
        <begin position="346"/>
        <end position="525"/>
    </location>
</feature>
<dbReference type="AlphaFoldDB" id="F8NTJ0"/>
<evidence type="ECO:0000259" key="14">
    <source>
        <dbReference type="PROSITE" id="PS50173"/>
    </source>
</evidence>
<dbReference type="InterPro" id="IPR043502">
    <property type="entry name" value="DNA/RNA_pol_sf"/>
</dbReference>
<dbReference type="NCBIfam" id="NF002677">
    <property type="entry name" value="PRK02406.1"/>
    <property type="match status" value="1"/>
</dbReference>
<dbReference type="Gene3D" id="1.10.150.810">
    <property type="match status" value="2"/>
</dbReference>
<dbReference type="Gene3D" id="3.40.1170.60">
    <property type="match status" value="1"/>
</dbReference>
<keyword evidence="4" id="KW-0808">Transferase</keyword>
<evidence type="ECO:0000256" key="6">
    <source>
        <dbReference type="ARBA" id="ARBA00022705"/>
    </source>
</evidence>
<sequence>MSDNKEFPTQKDDKPKTTTNRKRSSKVHKEAHKERRGSMSRIDTALITHISTESHVQSGSRQPRQVHTFRLGDRSHRHSLGDPYSHSGRPSSGPTGSVPLPPRSRRSSMPVSPRSMIQHAWHTAMTADPLIDSDEENPDEHVRLDYEDYVASNPMNRKTPLGVYRFILLQRLLPVIRETFNEDYDVCSYFVIRLGNGWRLPIVFENIDASRDAIMRRVCGKYILGVPTTSQKLQGLSCLESHYYPFQTPSLPDTASLVKRLAGPSTTKAGLAKDQSEINRIIAEASKGSKFYDNEKRKDKELTERINKILKQRDDARQGVDISQIEKSTDHTLDQLESHRDLSQVIVHVDMDAFYANVELLHNPELKGKPFGVGAGVLSTASYDARKYGVRSGMPGFIAKKLCPELILVNINFTRYQEMSDKVMDIFRRYDPNMLAAGCDEGYLNITAYCEEHNLDPQACVQEMRAFVHKETNLTVSAGIAPNKMLAKICSDKNKPNGQFYLPFDRESIKSFMQDLPIRRIPGVGRVNERLLDAIGIKTCGDIYTHRATLSLMDKQFGLQFLLRIHLGIASNVVEPGKREERKIASAKVHFRTFSTLSDRQQILNKLEEVAAELEDDTERNGWTGKTVTLKYKLNTYQVYTRAKSFDRWISTKKDDLLAIGKELLPSHPLSIRLIGLRITKLKDLRSSSPAGGIKRFLEPTAASPRKKAKYEATNKEGNIHKHDHSDYDQNEYEDYMPGFGGEDDEQLEAGFDSDEEVDGEDYEPNDISENDDFKAQLRPPVSAPARSNSEGRRSSSMATISRQKPRSSGHIPVPKQPTSQAEEIDAQTHTCPICGKNLATDNQGLNAHIDFCLSRGAILHAQAESSSPTKKKATSTWNWEANTKGKRKR</sequence>
<evidence type="ECO:0000256" key="5">
    <source>
        <dbReference type="ARBA" id="ARBA00022695"/>
    </source>
</evidence>
<feature type="region of interest" description="Disordered" evidence="13">
    <location>
        <begin position="863"/>
        <end position="890"/>
    </location>
</feature>
<dbReference type="OrthoDB" id="1747274at2759"/>
<comment type="catalytic activity">
    <reaction evidence="12">
        <text>DNA(n) + a 2'-deoxyribonucleoside 5'-triphosphate = DNA(n+1) + diphosphate</text>
        <dbReference type="Rhea" id="RHEA:22508"/>
        <dbReference type="Rhea" id="RHEA-COMP:17339"/>
        <dbReference type="Rhea" id="RHEA-COMP:17340"/>
        <dbReference type="ChEBI" id="CHEBI:33019"/>
        <dbReference type="ChEBI" id="CHEBI:61560"/>
        <dbReference type="ChEBI" id="CHEBI:173112"/>
        <dbReference type="EC" id="2.7.7.7"/>
    </reaction>
</comment>
<name>F8NTJ0_SERL9</name>
<evidence type="ECO:0000256" key="3">
    <source>
        <dbReference type="ARBA" id="ARBA00016178"/>
    </source>
</evidence>
<dbReference type="Pfam" id="PF00817">
    <property type="entry name" value="IMS"/>
    <property type="match status" value="1"/>
</dbReference>
<dbReference type="EMBL" id="GL945433">
    <property type="protein sequence ID" value="EGO25662.1"/>
    <property type="molecule type" value="Genomic_DNA"/>
</dbReference>
<feature type="compositionally biased region" description="Basic and acidic residues" evidence="13">
    <location>
        <begin position="1"/>
        <end position="16"/>
    </location>
</feature>
<dbReference type="InterPro" id="IPR022880">
    <property type="entry name" value="DNApol_IV"/>
</dbReference>
<evidence type="ECO:0000256" key="7">
    <source>
        <dbReference type="ARBA" id="ARBA00022723"/>
    </source>
</evidence>
<dbReference type="FunFam" id="1.10.150.810:FF:000003">
    <property type="entry name" value="DNA polymerase kappa subunit"/>
    <property type="match status" value="1"/>
</dbReference>
<feature type="region of interest" description="Disordered" evidence="13">
    <location>
        <begin position="1"/>
        <end position="114"/>
    </location>
</feature>
<dbReference type="PROSITE" id="PS50173">
    <property type="entry name" value="UMUC"/>
    <property type="match status" value="1"/>
</dbReference>
<keyword evidence="11" id="KW-0234">DNA repair</keyword>
<dbReference type="HAMAP" id="MF_01113">
    <property type="entry name" value="DNApol_IV"/>
    <property type="match status" value="1"/>
</dbReference>
<accession>F8NTJ0</accession>
<evidence type="ECO:0000256" key="8">
    <source>
        <dbReference type="ARBA" id="ARBA00022763"/>
    </source>
</evidence>
<keyword evidence="7" id="KW-0479">Metal-binding</keyword>
<comment type="similarity">
    <text evidence="1">Belongs to the DNA polymerase type-Y family.</text>
</comment>
<keyword evidence="10" id="KW-0239">DNA-directed DNA polymerase</keyword>
<reference evidence="15" key="1">
    <citation type="submission" date="2011-04" db="EMBL/GenBank/DDBJ databases">
        <title>Evolution of plant cell wall degrading machinery underlies the functional diversity of forest fungi.</title>
        <authorList>
            <consortium name="US DOE Joint Genome Institute (JGI-PGF)"/>
            <person name="Eastwood D.C."/>
            <person name="Floudas D."/>
            <person name="Binder M."/>
            <person name="Majcherczyk A."/>
            <person name="Schneider P."/>
            <person name="Aerts A."/>
            <person name="Asiegbu F.O."/>
            <person name="Baker S.E."/>
            <person name="Barry K."/>
            <person name="Bendiksby M."/>
            <person name="Blumentritt M."/>
            <person name="Coutinho P.M."/>
            <person name="Cullen D."/>
            <person name="Cullen D."/>
            <person name="Gathman A."/>
            <person name="Goodell B."/>
            <person name="Henrissat B."/>
            <person name="Ihrmark K."/>
            <person name="Kauserud H."/>
            <person name="Kohler A."/>
            <person name="LaButti K."/>
            <person name="Lapidus A."/>
            <person name="Lavin J.L."/>
            <person name="Lee Y.-H."/>
            <person name="Lindquist E."/>
            <person name="Lilly W."/>
            <person name="Lucas S."/>
            <person name="Morin E."/>
            <person name="Murat C."/>
            <person name="Oguiza J.A."/>
            <person name="Park J."/>
            <person name="Pisabarro A.G."/>
            <person name="Riley R."/>
            <person name="Rosling A."/>
            <person name="Salamov A."/>
            <person name="Schmidt O."/>
            <person name="Schmutz J."/>
            <person name="Skrede I."/>
            <person name="Stenlid J."/>
            <person name="Wiebenga A."/>
            <person name="Xie X."/>
            <person name="Kues U."/>
            <person name="Hibbett D.S."/>
            <person name="Hoffmeister D."/>
            <person name="Hogberg N."/>
            <person name="Martin F."/>
            <person name="Grigoriev I.V."/>
            <person name="Watkinson S.C."/>
        </authorList>
    </citation>
    <scope>NUCLEOTIDE SEQUENCE</scope>
    <source>
        <strain evidence="15">S7.9</strain>
    </source>
</reference>
<dbReference type="GO" id="GO:0005634">
    <property type="term" value="C:nucleus"/>
    <property type="evidence" value="ECO:0007669"/>
    <property type="project" value="TreeGrafter"/>
</dbReference>
<feature type="compositionally biased region" description="Acidic residues" evidence="13">
    <location>
        <begin position="742"/>
        <end position="771"/>
    </location>
</feature>
<dbReference type="RefSeq" id="XP_007317784.1">
    <property type="nucleotide sequence ID" value="XM_007317722.1"/>
</dbReference>
<dbReference type="InterPro" id="IPR001126">
    <property type="entry name" value="UmuC"/>
</dbReference>
<dbReference type="InterPro" id="IPR036775">
    <property type="entry name" value="DNA_pol_Y-fam_lit_finger_sf"/>
</dbReference>
<feature type="compositionally biased region" description="Basic and acidic residues" evidence="13">
    <location>
        <begin position="27"/>
        <end position="37"/>
    </location>
</feature>
<evidence type="ECO:0000313" key="15">
    <source>
        <dbReference type="EMBL" id="EGO25662.1"/>
    </source>
</evidence>
<gene>
    <name evidence="15" type="ORF">SERLADRAFT_437387</name>
</gene>
<dbReference type="Pfam" id="PF11798">
    <property type="entry name" value="IMS_HHH"/>
    <property type="match status" value="1"/>
</dbReference>
<dbReference type="SUPFAM" id="SSF56672">
    <property type="entry name" value="DNA/RNA polymerases"/>
    <property type="match status" value="1"/>
</dbReference>
<dbReference type="GO" id="GO:0003684">
    <property type="term" value="F:damaged DNA binding"/>
    <property type="evidence" value="ECO:0007669"/>
    <property type="project" value="InterPro"/>
</dbReference>
<dbReference type="Pfam" id="PF11799">
    <property type="entry name" value="IMS_C"/>
    <property type="match status" value="1"/>
</dbReference>
<dbReference type="HOGENOM" id="CLU_012348_11_2_1"/>
<dbReference type="KEGG" id="sla:SERLADRAFT_437387"/>
<dbReference type="FunFam" id="1.10.150.810:FF:000001">
    <property type="entry name" value="DNA polymerase kappa"/>
    <property type="match status" value="1"/>
</dbReference>